<gene>
    <name evidence="1" type="ORF">EJB05_18413</name>
</gene>
<comment type="caution">
    <text evidence="1">The sequence shown here is derived from an EMBL/GenBank/DDBJ whole genome shotgun (WGS) entry which is preliminary data.</text>
</comment>
<dbReference type="EMBL" id="RWGY01000009">
    <property type="protein sequence ID" value="TVU36477.1"/>
    <property type="molecule type" value="Genomic_DNA"/>
</dbReference>
<keyword evidence="2" id="KW-1185">Reference proteome</keyword>
<organism evidence="1 2">
    <name type="scientific">Eragrostis curvula</name>
    <name type="common">weeping love grass</name>
    <dbReference type="NCBI Taxonomy" id="38414"/>
    <lineage>
        <taxon>Eukaryota</taxon>
        <taxon>Viridiplantae</taxon>
        <taxon>Streptophyta</taxon>
        <taxon>Embryophyta</taxon>
        <taxon>Tracheophyta</taxon>
        <taxon>Spermatophyta</taxon>
        <taxon>Magnoliopsida</taxon>
        <taxon>Liliopsida</taxon>
        <taxon>Poales</taxon>
        <taxon>Poaceae</taxon>
        <taxon>PACMAD clade</taxon>
        <taxon>Chloridoideae</taxon>
        <taxon>Eragrostideae</taxon>
        <taxon>Eragrostidinae</taxon>
        <taxon>Eragrostis</taxon>
    </lineage>
</organism>
<evidence type="ECO:0000313" key="2">
    <source>
        <dbReference type="Proteomes" id="UP000324897"/>
    </source>
</evidence>
<dbReference type="AlphaFoldDB" id="A0A5J9VLL7"/>
<dbReference type="Gramene" id="TVU36477">
    <property type="protein sequence ID" value="TVU36477"/>
    <property type="gene ID" value="EJB05_18413"/>
</dbReference>
<accession>A0A5J9VLL7</accession>
<feature type="non-terminal residue" evidence="1">
    <location>
        <position position="1"/>
    </location>
</feature>
<name>A0A5J9VLL7_9POAL</name>
<sequence length="103" mass="11704">MQQEQDVLCRDSVDHLGVDRVGKSQYLDLVMPFPTMDGAAMSVSWRCAPAQWGSAQRSTMKLLDKYFAKISPVIRDFFTPLCGYFPRLFPPCGYYHNLFPSCG</sequence>
<reference evidence="1 2" key="1">
    <citation type="journal article" date="2019" name="Sci. Rep.">
        <title>A high-quality genome of Eragrostis curvula grass provides insights into Poaceae evolution and supports new strategies to enhance forage quality.</title>
        <authorList>
            <person name="Carballo J."/>
            <person name="Santos B.A.C.M."/>
            <person name="Zappacosta D."/>
            <person name="Garbus I."/>
            <person name="Selva J.P."/>
            <person name="Gallo C.A."/>
            <person name="Diaz A."/>
            <person name="Albertini E."/>
            <person name="Caccamo M."/>
            <person name="Echenique V."/>
        </authorList>
    </citation>
    <scope>NUCLEOTIDE SEQUENCE [LARGE SCALE GENOMIC DNA]</scope>
    <source>
        <strain evidence="2">cv. Victoria</strain>
        <tissue evidence="1">Leaf</tissue>
    </source>
</reference>
<protein>
    <submittedName>
        <fullName evidence="1">Uncharacterized protein</fullName>
    </submittedName>
</protein>
<evidence type="ECO:0000313" key="1">
    <source>
        <dbReference type="EMBL" id="TVU36477.1"/>
    </source>
</evidence>
<proteinExistence type="predicted"/>
<dbReference type="Proteomes" id="UP000324897">
    <property type="component" value="Unassembled WGS sequence"/>
</dbReference>